<dbReference type="Pfam" id="PF13177">
    <property type="entry name" value="DNA_pol3_delta2"/>
    <property type="match status" value="1"/>
</dbReference>
<accession>A0A4R3LA10</accession>
<proteinExistence type="predicted"/>
<keyword evidence="2" id="KW-1185">Reference proteome</keyword>
<dbReference type="PANTHER" id="PTHR11669">
    <property type="entry name" value="REPLICATION FACTOR C / DNA POLYMERASE III GAMMA-TAU SUBUNIT"/>
    <property type="match status" value="1"/>
</dbReference>
<dbReference type="GO" id="GO:0006261">
    <property type="term" value="P:DNA-templated DNA replication"/>
    <property type="evidence" value="ECO:0007669"/>
    <property type="project" value="TreeGrafter"/>
</dbReference>
<dbReference type="Gene3D" id="3.40.50.300">
    <property type="entry name" value="P-loop containing nucleotide triphosphate hydrolases"/>
    <property type="match status" value="1"/>
</dbReference>
<dbReference type="InterPro" id="IPR050238">
    <property type="entry name" value="DNA_Rep/Repair_Clamp_Loader"/>
</dbReference>
<evidence type="ECO:0000313" key="1">
    <source>
        <dbReference type="EMBL" id="TCS94326.1"/>
    </source>
</evidence>
<dbReference type="AlphaFoldDB" id="A0A4R3LA10"/>
<sequence>MSFQQLEGQQQVVRILQNALSNHRVAHAYCFAGPKGVGKQKAAIEFAKALNCEKKQIDACDQCRNCRLIEQGNHPDLVVLRPEGTSIKIDQVRQIQKLFSYSPNPNFTRVIMIEQADLLNVHAANSLLKFLEEPLSPMVAILITEQMKSMLPTILSRCQIIRFTEDPPHRLAKKMEESGFSKADARILGHLSGKPDDLRKQLENVEFAEICNRVIEWSGEILSGNSIAIVSIQKEWLQKEIDEGRISFVLDILLLWLRELLYVQVSKVDQYIPVFVQWEAAREKQAYKWNRFRLLWGMETILRARSQLAGPMQPQAVLENMVLAMQEGSHSC</sequence>
<protein>
    <submittedName>
        <fullName evidence="1">DNA polymerase-3 subunit delta</fullName>
    </submittedName>
</protein>
<dbReference type="GO" id="GO:0003887">
    <property type="term" value="F:DNA-directed DNA polymerase activity"/>
    <property type="evidence" value="ECO:0007669"/>
    <property type="project" value="InterPro"/>
</dbReference>
<comment type="caution">
    <text evidence="1">The sequence shown here is derived from an EMBL/GenBank/DDBJ whole genome shotgun (WGS) entry which is preliminary data.</text>
</comment>
<dbReference type="InterPro" id="IPR027417">
    <property type="entry name" value="P-loop_NTPase"/>
</dbReference>
<dbReference type="RefSeq" id="WP_165875914.1">
    <property type="nucleotide sequence ID" value="NZ_SMAG01000004.1"/>
</dbReference>
<reference evidence="1 2" key="1">
    <citation type="submission" date="2019-03" db="EMBL/GenBank/DDBJ databases">
        <title>Genomic Encyclopedia of Type Strains, Phase IV (KMG-IV): sequencing the most valuable type-strain genomes for metagenomic binning, comparative biology and taxonomic classification.</title>
        <authorList>
            <person name="Goeker M."/>
        </authorList>
    </citation>
    <scope>NUCLEOTIDE SEQUENCE [LARGE SCALE GENOMIC DNA]</scope>
    <source>
        <strain evidence="1 2">DSM 45707</strain>
    </source>
</reference>
<dbReference type="GO" id="GO:0008408">
    <property type="term" value="F:3'-5' exonuclease activity"/>
    <property type="evidence" value="ECO:0007669"/>
    <property type="project" value="InterPro"/>
</dbReference>
<gene>
    <name evidence="1" type="ORF">EDD58_104197</name>
</gene>
<dbReference type="Proteomes" id="UP000294937">
    <property type="component" value="Unassembled WGS sequence"/>
</dbReference>
<dbReference type="FunFam" id="3.40.50.300:FF:001255">
    <property type="entry name" value="DNA polymerase III subunit delta"/>
    <property type="match status" value="1"/>
</dbReference>
<dbReference type="InterPro" id="IPR004622">
    <property type="entry name" value="DNA_pol_HolB"/>
</dbReference>
<evidence type="ECO:0000313" key="2">
    <source>
        <dbReference type="Proteomes" id="UP000294937"/>
    </source>
</evidence>
<name>A0A4R3LA10_9BACL</name>
<dbReference type="PANTHER" id="PTHR11669:SF8">
    <property type="entry name" value="DNA POLYMERASE III SUBUNIT DELTA"/>
    <property type="match status" value="1"/>
</dbReference>
<dbReference type="EMBL" id="SMAG01000004">
    <property type="protein sequence ID" value="TCS94326.1"/>
    <property type="molecule type" value="Genomic_DNA"/>
</dbReference>
<dbReference type="NCBIfam" id="TIGR00678">
    <property type="entry name" value="holB"/>
    <property type="match status" value="1"/>
</dbReference>
<dbReference type="SUPFAM" id="SSF52540">
    <property type="entry name" value="P-loop containing nucleoside triphosphate hydrolases"/>
    <property type="match status" value="1"/>
</dbReference>
<organism evidence="1 2">
    <name type="scientific">Hazenella coriacea</name>
    <dbReference type="NCBI Taxonomy" id="1179467"/>
    <lineage>
        <taxon>Bacteria</taxon>
        <taxon>Bacillati</taxon>
        <taxon>Bacillota</taxon>
        <taxon>Bacilli</taxon>
        <taxon>Bacillales</taxon>
        <taxon>Thermoactinomycetaceae</taxon>
        <taxon>Hazenella</taxon>
    </lineage>
</organism>